<feature type="compositionally biased region" description="Low complexity" evidence="11">
    <location>
        <begin position="314"/>
        <end position="323"/>
    </location>
</feature>
<dbReference type="InterPro" id="IPR027536">
    <property type="entry name" value="MDM34"/>
</dbReference>
<dbReference type="InterPro" id="IPR058825">
    <property type="entry name" value="MDM34_N"/>
</dbReference>
<keyword evidence="6" id="KW-0445">Lipid transport</keyword>
<keyword evidence="14" id="KW-1185">Reference proteome</keyword>
<evidence type="ECO:0000256" key="4">
    <source>
        <dbReference type="ARBA" id="ARBA00022692"/>
    </source>
</evidence>
<keyword evidence="8 10" id="KW-0496">Mitochondrion</keyword>
<evidence type="ECO:0000256" key="5">
    <source>
        <dbReference type="ARBA" id="ARBA00022787"/>
    </source>
</evidence>
<organism evidence="13 14">
    <name type="scientific">Discina gigas</name>
    <dbReference type="NCBI Taxonomy" id="1032678"/>
    <lineage>
        <taxon>Eukaryota</taxon>
        <taxon>Fungi</taxon>
        <taxon>Dikarya</taxon>
        <taxon>Ascomycota</taxon>
        <taxon>Pezizomycotina</taxon>
        <taxon>Pezizomycetes</taxon>
        <taxon>Pezizales</taxon>
        <taxon>Discinaceae</taxon>
        <taxon>Discina</taxon>
    </lineage>
</organism>
<evidence type="ECO:0000256" key="1">
    <source>
        <dbReference type="ARBA" id="ARBA00004370"/>
    </source>
</evidence>
<evidence type="ECO:0000256" key="6">
    <source>
        <dbReference type="ARBA" id="ARBA00023055"/>
    </source>
</evidence>
<keyword evidence="4 10" id="KW-0812">Transmembrane</keyword>
<feature type="compositionally biased region" description="Polar residues" evidence="11">
    <location>
        <begin position="451"/>
        <end position="472"/>
    </location>
</feature>
<comment type="caution">
    <text evidence="13">The sequence shown here is derived from an EMBL/GenBank/DDBJ whole genome shotgun (WGS) entry which is preliminary data.</text>
</comment>
<evidence type="ECO:0000313" key="13">
    <source>
        <dbReference type="EMBL" id="KAL0639814.1"/>
    </source>
</evidence>
<comment type="subunit">
    <text evidence="10">Component of the ER-mitochondria encounter structure (ERMES) or MDM complex, composed of MMM1, MDM10, MDM12 and MDM34.</text>
</comment>
<keyword evidence="2" id="KW-0813">Transport</keyword>
<comment type="subcellular location">
    <subcellularLocation>
        <location evidence="1">Membrane</location>
    </subcellularLocation>
    <subcellularLocation>
        <location evidence="10">Mitochondrion outer membrane</location>
        <topology evidence="10">Multi-pass membrane protein</topology>
    </subcellularLocation>
    <text evidence="10">The ERMES/MDM complex localizes to a few discrete foci (around 10 per single cell), that represent mitochondria-endoplasmic reticulum junctions. These foci are often found next to mtDNA nucleoids.</text>
</comment>
<reference evidence="13 14" key="1">
    <citation type="submission" date="2024-02" db="EMBL/GenBank/DDBJ databases">
        <title>Discinaceae phylogenomics.</title>
        <authorList>
            <person name="Dirks A.C."/>
            <person name="James T.Y."/>
        </authorList>
    </citation>
    <scope>NUCLEOTIDE SEQUENCE [LARGE SCALE GENOMIC DNA]</scope>
    <source>
        <strain evidence="13 14">ACD0624</strain>
    </source>
</reference>
<gene>
    <name evidence="10 13" type="primary">MDM34</name>
    <name evidence="13" type="ORF">Q9L58_001130</name>
</gene>
<dbReference type="PANTHER" id="PTHR28185:SF1">
    <property type="entry name" value="MITOCHONDRIAL DISTRIBUTION AND MORPHOLOGY PROTEIN 34"/>
    <property type="match status" value="1"/>
</dbReference>
<name>A0ABR3GV40_9PEZI</name>
<evidence type="ECO:0000256" key="11">
    <source>
        <dbReference type="SAM" id="MobiDB-lite"/>
    </source>
</evidence>
<feature type="domain" description="SMP-LTD" evidence="12">
    <location>
        <begin position="1"/>
        <end position="199"/>
    </location>
</feature>
<dbReference type="PROSITE" id="PS51847">
    <property type="entry name" value="SMP"/>
    <property type="match status" value="1"/>
</dbReference>
<evidence type="ECO:0000256" key="2">
    <source>
        <dbReference type="ARBA" id="ARBA00022448"/>
    </source>
</evidence>
<evidence type="ECO:0000256" key="9">
    <source>
        <dbReference type="ARBA" id="ARBA00023136"/>
    </source>
</evidence>
<feature type="region of interest" description="Disordered" evidence="11">
    <location>
        <begin position="393"/>
        <end position="490"/>
    </location>
</feature>
<keyword evidence="5 10" id="KW-1000">Mitochondrion outer membrane</keyword>
<protein>
    <recommendedName>
        <fullName evidence="10">Mitochondrial distribution and morphology protein 34</fullName>
    </recommendedName>
</protein>
<dbReference type="PANTHER" id="PTHR28185">
    <property type="entry name" value="MITOCHONDRIAL DISTRIBUTION AND MORPHOLOGY PROTEIN 34"/>
    <property type="match status" value="1"/>
</dbReference>
<comment type="similarity">
    <text evidence="10">Belongs to the MDM34 family.</text>
</comment>
<evidence type="ECO:0000313" key="14">
    <source>
        <dbReference type="Proteomes" id="UP001447188"/>
    </source>
</evidence>
<dbReference type="Pfam" id="PF26545">
    <property type="entry name" value="Mdm34_N"/>
    <property type="match status" value="1"/>
</dbReference>
<evidence type="ECO:0000256" key="3">
    <source>
        <dbReference type="ARBA" id="ARBA00022452"/>
    </source>
</evidence>
<dbReference type="Proteomes" id="UP001447188">
    <property type="component" value="Unassembled WGS sequence"/>
</dbReference>
<keyword evidence="3 10" id="KW-1134">Transmembrane beta strand</keyword>
<feature type="region of interest" description="Disordered" evidence="11">
    <location>
        <begin position="295"/>
        <end position="340"/>
    </location>
</feature>
<proteinExistence type="inferred from homology"/>
<evidence type="ECO:0000256" key="10">
    <source>
        <dbReference type="HAMAP-Rule" id="MF_03105"/>
    </source>
</evidence>
<accession>A0ABR3GV40</accession>
<comment type="function">
    <text evidence="10">Component of the ERMES/MDM complex, which serves as a molecular tether to connect the endoplasmic reticulum (ER) and mitochondria. Components of this complex are involved in the control of mitochondrial shape and protein biogenesis, and function in nonvesicular lipid trafficking between the ER and mitochondria. MDM34 is required for the interaction of the ER-resident membrane protein MMM1 and the outer mitochondrial membrane-resident beta-barrel protein MDM10.</text>
</comment>
<keyword evidence="9 10" id="KW-0472">Membrane</keyword>
<dbReference type="CDD" id="cd21673">
    <property type="entry name" value="SMP_Mdm34"/>
    <property type="match status" value="1"/>
</dbReference>
<evidence type="ECO:0000256" key="7">
    <source>
        <dbReference type="ARBA" id="ARBA00023121"/>
    </source>
</evidence>
<dbReference type="HAMAP" id="MF_03105">
    <property type="entry name" value="Mdm34"/>
    <property type="match status" value="1"/>
</dbReference>
<keyword evidence="7" id="KW-0446">Lipid-binding</keyword>
<dbReference type="InterPro" id="IPR031468">
    <property type="entry name" value="SMP_LBD"/>
</dbReference>
<evidence type="ECO:0000256" key="8">
    <source>
        <dbReference type="ARBA" id="ARBA00023128"/>
    </source>
</evidence>
<sequence>MAFNFNWTPLTTSSTTSSAFYTHAKSLLTAALNKSQKPPIIVDDIFVEELNLGQSAPDLEILEIGDLAEDRFRGIFRMNYEGDASLTLRTKVQANPLNTYLSTTPAYTSPMPLAASSPLTIPLQITLSDFRLSGFIILVFSKAKGITLVFRNDPLESLKVSSTFDSIPFIKEYLQKEIERQVRGLFQEELPVAVHRLSLRLWNPEYAASLGLDTPASNTESAAAGTDEELAEAAAAAFIGINPLLSPSDNSDSPSILFSQKNLEALKTLSGSQKTLSVGTTSIPHVVFRAWASGGGSAATGGDKTPTLEPPGTPTSSGSSTYTCSENGDAMSTAGSSTSRTSVYHATSSLSVSGAAGRVRGKRRKHRVVNLRPQPATPSEEVPAIVITEKEPMVPQEEEPKTPIGPRRNGVRFKETDPVIQPPPAPTVEKEQTVPIMLHTPPSPTSSVSTENFTFPSTSSTSAGSNAPNSPNRNDKKPQLRAGSAHGSGILEKAFLMKLAGEMQRRLEEERKRRGESGDMWQVERELRELGREGREAPPAYGAQ</sequence>
<comment type="domain">
    <text evidence="10">Lacks alpha-helical transmembrane segments, suggesting that it resides in the membrane via beta-sheet conformations similar to those predicted for other outer membrane proteins and porin.</text>
</comment>
<evidence type="ECO:0000259" key="12">
    <source>
        <dbReference type="PROSITE" id="PS51847"/>
    </source>
</evidence>
<dbReference type="EMBL" id="JBBBZM010000008">
    <property type="protein sequence ID" value="KAL0639814.1"/>
    <property type="molecule type" value="Genomic_DNA"/>
</dbReference>